<dbReference type="Pfam" id="PF01814">
    <property type="entry name" value="Hemerythrin"/>
    <property type="match status" value="1"/>
</dbReference>
<dbReference type="Proteomes" id="UP000502706">
    <property type="component" value="Chromosome"/>
</dbReference>
<protein>
    <recommendedName>
        <fullName evidence="1">Hemerythrin-like domain-containing protein</fullName>
    </recommendedName>
</protein>
<dbReference type="CDD" id="cd12108">
    <property type="entry name" value="Hr-like"/>
    <property type="match status" value="1"/>
</dbReference>
<evidence type="ECO:0000313" key="2">
    <source>
        <dbReference type="EMBL" id="QIN80075.1"/>
    </source>
</evidence>
<keyword evidence="3" id="KW-1185">Reference proteome</keyword>
<sequence>MASKPLSNPLSINNTLSMFVCIWLASFPRASPRVMCPKAQEGKPRLVSAPRVSCDEIALVLGGGMPYSMWDRRGPGARALLRRRRVGLQPANTEGRCAAEMPGCYGGVVMSMVNEGATHPRGEALYEELLFIHGMIRQSLDSVAALVEEVNGGAPAEGIRARVEELKSTSLLWRLRESCMQYCYFVHLHHNHEDAHWFPALRGLNPELDPVIDRLEADHELVSRYLDSVEEAVRRIGDDEGARADLASRLRGLSEHLLSHLDYEETNLGPTLRRIEAWSLDR</sequence>
<dbReference type="Gene3D" id="1.20.120.520">
    <property type="entry name" value="nmb1532 protein domain like"/>
    <property type="match status" value="1"/>
</dbReference>
<dbReference type="KEGG" id="rmar:GBA65_17845"/>
<proteinExistence type="predicted"/>
<evidence type="ECO:0000259" key="1">
    <source>
        <dbReference type="Pfam" id="PF01814"/>
    </source>
</evidence>
<dbReference type="InterPro" id="IPR012312">
    <property type="entry name" value="Hemerythrin-like"/>
</dbReference>
<name>A0A6G8Q0V5_9ACTN</name>
<organism evidence="2 3">
    <name type="scientific">Rubrobacter marinus</name>
    <dbReference type="NCBI Taxonomy" id="2653852"/>
    <lineage>
        <taxon>Bacteria</taxon>
        <taxon>Bacillati</taxon>
        <taxon>Actinomycetota</taxon>
        <taxon>Rubrobacteria</taxon>
        <taxon>Rubrobacterales</taxon>
        <taxon>Rubrobacteraceae</taxon>
        <taxon>Rubrobacter</taxon>
    </lineage>
</organism>
<dbReference type="AlphaFoldDB" id="A0A6G8Q0V5"/>
<reference evidence="2 3" key="1">
    <citation type="submission" date="2019-10" db="EMBL/GenBank/DDBJ databases">
        <title>Rubrobacter sp nov SCSIO 52915 isolated from a deep-sea sediment in the South China Sea.</title>
        <authorList>
            <person name="Chen R.W."/>
        </authorList>
    </citation>
    <scope>NUCLEOTIDE SEQUENCE [LARGE SCALE GENOMIC DNA]</scope>
    <source>
        <strain evidence="2 3">SCSIO 52915</strain>
    </source>
</reference>
<feature type="domain" description="Hemerythrin-like" evidence="1">
    <location>
        <begin position="177"/>
        <end position="272"/>
    </location>
</feature>
<evidence type="ECO:0000313" key="3">
    <source>
        <dbReference type="Proteomes" id="UP000502706"/>
    </source>
</evidence>
<accession>A0A6G8Q0V5</accession>
<gene>
    <name evidence="2" type="ORF">GBA65_17845</name>
</gene>
<dbReference type="EMBL" id="CP045121">
    <property type="protein sequence ID" value="QIN80075.1"/>
    <property type="molecule type" value="Genomic_DNA"/>
</dbReference>